<evidence type="ECO:0000256" key="2">
    <source>
        <dbReference type="ARBA" id="ARBA00022771"/>
    </source>
</evidence>
<dbReference type="GO" id="GO:0006511">
    <property type="term" value="P:ubiquitin-dependent protein catabolic process"/>
    <property type="evidence" value="ECO:0007669"/>
    <property type="project" value="TreeGrafter"/>
</dbReference>
<evidence type="ECO:0000256" key="4">
    <source>
        <dbReference type="PROSITE-ProRule" id="PRU00175"/>
    </source>
</evidence>
<keyword evidence="3" id="KW-0862">Zinc</keyword>
<evidence type="ECO:0000313" key="6">
    <source>
        <dbReference type="EMBL" id="CAD8112940.1"/>
    </source>
</evidence>
<dbReference type="PANTHER" id="PTHR45931">
    <property type="entry name" value="SI:CH211-59O9.10"/>
    <property type="match status" value="1"/>
</dbReference>
<proteinExistence type="predicted"/>
<evidence type="ECO:0000256" key="3">
    <source>
        <dbReference type="ARBA" id="ARBA00022833"/>
    </source>
</evidence>
<dbReference type="Pfam" id="PF13639">
    <property type="entry name" value="zf-RING_2"/>
    <property type="match status" value="1"/>
</dbReference>
<accession>A0A8S1QEI8</accession>
<evidence type="ECO:0000313" key="7">
    <source>
        <dbReference type="Proteomes" id="UP000692954"/>
    </source>
</evidence>
<feature type="domain" description="RING-type" evidence="5">
    <location>
        <begin position="132"/>
        <end position="171"/>
    </location>
</feature>
<sequence>MQRIRVQQIKITAGSQLEQNQQDRGSFQNNYIACNLCDQIMQENVYQIHIKMCEQQIKNGNLFEQECQQCGLIIIKLYYNDHLDICEANCWIQVKCPYCFIAVFKVDLKDHISKCSFFLNQQQKEKEGIQNCAVCLEDVIENKSQLNCSHIFHQDCINNWLILHRNCPICKKTQDK</sequence>
<dbReference type="PROSITE" id="PS50089">
    <property type="entry name" value="ZF_RING_2"/>
    <property type="match status" value="1"/>
</dbReference>
<name>A0A8S1QEI8_9CILI</name>
<dbReference type="GO" id="GO:0061630">
    <property type="term" value="F:ubiquitin protein ligase activity"/>
    <property type="evidence" value="ECO:0007669"/>
    <property type="project" value="TreeGrafter"/>
</dbReference>
<keyword evidence="2 4" id="KW-0863">Zinc-finger</keyword>
<dbReference type="AlphaFoldDB" id="A0A8S1QEI8"/>
<gene>
    <name evidence="6" type="ORF">PSON_ATCC_30995.1.T1020019</name>
</gene>
<dbReference type="GO" id="GO:0005634">
    <property type="term" value="C:nucleus"/>
    <property type="evidence" value="ECO:0007669"/>
    <property type="project" value="TreeGrafter"/>
</dbReference>
<dbReference type="PANTHER" id="PTHR45931:SF3">
    <property type="entry name" value="RING ZINC FINGER-CONTAINING PROTEIN"/>
    <property type="match status" value="1"/>
</dbReference>
<evidence type="ECO:0000256" key="1">
    <source>
        <dbReference type="ARBA" id="ARBA00022723"/>
    </source>
</evidence>
<dbReference type="SMART" id="SM00184">
    <property type="entry name" value="RING"/>
    <property type="match status" value="1"/>
</dbReference>
<dbReference type="GO" id="GO:0008270">
    <property type="term" value="F:zinc ion binding"/>
    <property type="evidence" value="ECO:0007669"/>
    <property type="project" value="UniProtKB-KW"/>
</dbReference>
<dbReference type="EMBL" id="CAJJDN010000102">
    <property type="protein sequence ID" value="CAD8112940.1"/>
    <property type="molecule type" value="Genomic_DNA"/>
</dbReference>
<evidence type="ECO:0000259" key="5">
    <source>
        <dbReference type="PROSITE" id="PS50089"/>
    </source>
</evidence>
<dbReference type="OrthoDB" id="438722at2759"/>
<protein>
    <recommendedName>
        <fullName evidence="5">RING-type domain-containing protein</fullName>
    </recommendedName>
</protein>
<dbReference type="InterPro" id="IPR001841">
    <property type="entry name" value="Znf_RING"/>
</dbReference>
<organism evidence="6 7">
    <name type="scientific">Paramecium sonneborni</name>
    <dbReference type="NCBI Taxonomy" id="65129"/>
    <lineage>
        <taxon>Eukaryota</taxon>
        <taxon>Sar</taxon>
        <taxon>Alveolata</taxon>
        <taxon>Ciliophora</taxon>
        <taxon>Intramacronucleata</taxon>
        <taxon>Oligohymenophorea</taxon>
        <taxon>Peniculida</taxon>
        <taxon>Parameciidae</taxon>
        <taxon>Paramecium</taxon>
    </lineage>
</organism>
<reference evidence="6" key="1">
    <citation type="submission" date="2021-01" db="EMBL/GenBank/DDBJ databases">
        <authorList>
            <consortium name="Genoscope - CEA"/>
            <person name="William W."/>
        </authorList>
    </citation>
    <scope>NUCLEOTIDE SEQUENCE</scope>
</reference>
<keyword evidence="1" id="KW-0479">Metal-binding</keyword>
<dbReference type="InterPro" id="IPR051834">
    <property type="entry name" value="RING_finger_E3_ligase"/>
</dbReference>
<comment type="caution">
    <text evidence="6">The sequence shown here is derived from an EMBL/GenBank/DDBJ whole genome shotgun (WGS) entry which is preliminary data.</text>
</comment>
<keyword evidence="7" id="KW-1185">Reference proteome</keyword>
<dbReference type="Proteomes" id="UP000692954">
    <property type="component" value="Unassembled WGS sequence"/>
</dbReference>